<evidence type="ECO:0000313" key="1">
    <source>
        <dbReference type="EMBL" id="KAG2317709.1"/>
    </source>
</evidence>
<comment type="caution">
    <text evidence="1">The sequence shown here is derived from an EMBL/GenBank/DDBJ whole genome shotgun (WGS) entry which is preliminary data.</text>
</comment>
<organism evidence="1 2">
    <name type="scientific">Brassica carinata</name>
    <name type="common">Ethiopian mustard</name>
    <name type="synonym">Abyssinian cabbage</name>
    <dbReference type="NCBI Taxonomy" id="52824"/>
    <lineage>
        <taxon>Eukaryota</taxon>
        <taxon>Viridiplantae</taxon>
        <taxon>Streptophyta</taxon>
        <taxon>Embryophyta</taxon>
        <taxon>Tracheophyta</taxon>
        <taxon>Spermatophyta</taxon>
        <taxon>Magnoliopsida</taxon>
        <taxon>eudicotyledons</taxon>
        <taxon>Gunneridae</taxon>
        <taxon>Pentapetalae</taxon>
        <taxon>rosids</taxon>
        <taxon>malvids</taxon>
        <taxon>Brassicales</taxon>
        <taxon>Brassicaceae</taxon>
        <taxon>Brassiceae</taxon>
        <taxon>Brassica</taxon>
    </lineage>
</organism>
<name>A0A8X8AYV5_BRACI</name>
<protein>
    <submittedName>
        <fullName evidence="1">Uncharacterized protein</fullName>
    </submittedName>
</protein>
<dbReference type="Proteomes" id="UP000886595">
    <property type="component" value="Unassembled WGS sequence"/>
</dbReference>
<keyword evidence="2" id="KW-1185">Reference proteome</keyword>
<proteinExistence type="predicted"/>
<dbReference type="AlphaFoldDB" id="A0A8X8AYV5"/>
<accession>A0A8X8AYV5</accession>
<dbReference type="EMBL" id="JAAMPC010000004">
    <property type="protein sequence ID" value="KAG2317709.1"/>
    <property type="molecule type" value="Genomic_DNA"/>
</dbReference>
<sequence>MWSLIVVVTGHPYHGRVVALAAAARTMTSFSTMLRHVQVLVKLGQTGITEMVQCREFMSVKERCNLVGS</sequence>
<gene>
    <name evidence="1" type="ORF">Bca52824_020831</name>
</gene>
<reference evidence="1 2" key="1">
    <citation type="submission" date="2020-02" db="EMBL/GenBank/DDBJ databases">
        <authorList>
            <person name="Ma Q."/>
            <person name="Huang Y."/>
            <person name="Song X."/>
            <person name="Pei D."/>
        </authorList>
    </citation>
    <scope>NUCLEOTIDE SEQUENCE [LARGE SCALE GENOMIC DNA]</scope>
    <source>
        <strain evidence="1">Sxm20200214</strain>
        <tissue evidence="1">Leaf</tissue>
    </source>
</reference>
<evidence type="ECO:0000313" key="2">
    <source>
        <dbReference type="Proteomes" id="UP000886595"/>
    </source>
</evidence>